<feature type="region of interest" description="Disordered" evidence="1">
    <location>
        <begin position="105"/>
        <end position="129"/>
    </location>
</feature>
<reference evidence="2" key="1">
    <citation type="journal article" date="2020" name="Phytopathology">
        <title>Genome Sequence Resources of Colletotrichum truncatum, C. plurivorum, C. musicola, and C. sojae: Four Species Pathogenic to Soybean (Glycine max).</title>
        <authorList>
            <person name="Rogerio F."/>
            <person name="Boufleur T.R."/>
            <person name="Ciampi-Guillardi M."/>
            <person name="Sukno S.A."/>
            <person name="Thon M.R."/>
            <person name="Massola Junior N.S."/>
            <person name="Baroncelli R."/>
        </authorList>
    </citation>
    <scope>NUCLEOTIDE SEQUENCE</scope>
    <source>
        <strain evidence="2">LFN00145</strain>
    </source>
</reference>
<dbReference type="Proteomes" id="UP000654918">
    <property type="component" value="Unassembled WGS sequence"/>
</dbReference>
<evidence type="ECO:0000256" key="1">
    <source>
        <dbReference type="SAM" id="MobiDB-lite"/>
    </source>
</evidence>
<accession>A0A8H6NGC6</accession>
<name>A0A8H6NGC6_9PEZI</name>
<dbReference type="EMBL" id="WIGO01000070">
    <property type="protein sequence ID" value="KAF6832399.1"/>
    <property type="molecule type" value="Genomic_DNA"/>
</dbReference>
<comment type="caution">
    <text evidence="2">The sequence shown here is derived from an EMBL/GenBank/DDBJ whole genome shotgun (WGS) entry which is preliminary data.</text>
</comment>
<proteinExistence type="predicted"/>
<evidence type="ECO:0000313" key="3">
    <source>
        <dbReference type="Proteomes" id="UP000654918"/>
    </source>
</evidence>
<keyword evidence="3" id="KW-1185">Reference proteome</keyword>
<gene>
    <name evidence="2" type="ORF">CPLU01_06224</name>
</gene>
<sequence length="169" mass="17960">MSCDSSTFVRHPYWGTAYPYSVAHLEQTLSNLVSVRTVFAQKALQSVKTLCSLAVAAPGPRRPVTDHEMISHLRILTSIAEAAPDNDMSPASVVVGPPHVADLSLPTDAPIQDPDRWPDNSTGPASPSMPWACSGVVVTRAATSWFIPFEAITPLPTDSDGESGARAPP</sequence>
<dbReference type="AlphaFoldDB" id="A0A8H6NGC6"/>
<protein>
    <submittedName>
        <fullName evidence="2">Uncharacterized protein</fullName>
    </submittedName>
</protein>
<evidence type="ECO:0000313" key="2">
    <source>
        <dbReference type="EMBL" id="KAF6832399.1"/>
    </source>
</evidence>
<organism evidence="2 3">
    <name type="scientific">Colletotrichum plurivorum</name>
    <dbReference type="NCBI Taxonomy" id="2175906"/>
    <lineage>
        <taxon>Eukaryota</taxon>
        <taxon>Fungi</taxon>
        <taxon>Dikarya</taxon>
        <taxon>Ascomycota</taxon>
        <taxon>Pezizomycotina</taxon>
        <taxon>Sordariomycetes</taxon>
        <taxon>Hypocreomycetidae</taxon>
        <taxon>Glomerellales</taxon>
        <taxon>Glomerellaceae</taxon>
        <taxon>Colletotrichum</taxon>
        <taxon>Colletotrichum orchidearum species complex</taxon>
    </lineage>
</organism>